<accession>A0ABP4JPU6</accession>
<organism evidence="1 2">
    <name type="scientific">Agrococcus citreus</name>
    <dbReference type="NCBI Taxonomy" id="84643"/>
    <lineage>
        <taxon>Bacteria</taxon>
        <taxon>Bacillati</taxon>
        <taxon>Actinomycetota</taxon>
        <taxon>Actinomycetes</taxon>
        <taxon>Micrococcales</taxon>
        <taxon>Microbacteriaceae</taxon>
        <taxon>Agrococcus</taxon>
    </lineage>
</organism>
<sequence>MAIPAWFLPALRTIGVSGVKYGPLVWTWLASNPDIAERIQREVQRLGRSSGQDPEAMRASLKAMREQVEYLRDSADDDAERDRAKAWSASLTRLGHAVEMLRGGSSRVDRQRLRKHIDTLRAEILDAFLIEQIEDAGGPAPIETRED</sequence>
<proteinExistence type="predicted"/>
<name>A0ABP4JPU6_9MICO</name>
<evidence type="ECO:0000313" key="2">
    <source>
        <dbReference type="Proteomes" id="UP001501266"/>
    </source>
</evidence>
<protein>
    <submittedName>
        <fullName evidence="1">Uncharacterized protein</fullName>
    </submittedName>
</protein>
<dbReference type="Proteomes" id="UP001501266">
    <property type="component" value="Unassembled WGS sequence"/>
</dbReference>
<evidence type="ECO:0000313" key="1">
    <source>
        <dbReference type="EMBL" id="GAA1425607.1"/>
    </source>
</evidence>
<comment type="caution">
    <text evidence="1">The sequence shown here is derived from an EMBL/GenBank/DDBJ whole genome shotgun (WGS) entry which is preliminary data.</text>
</comment>
<gene>
    <name evidence="1" type="ORF">GCM10009640_24590</name>
</gene>
<dbReference type="EMBL" id="BAAAKK010000005">
    <property type="protein sequence ID" value="GAA1425607.1"/>
    <property type="molecule type" value="Genomic_DNA"/>
</dbReference>
<reference evidence="2" key="1">
    <citation type="journal article" date="2019" name="Int. J. Syst. Evol. Microbiol.">
        <title>The Global Catalogue of Microorganisms (GCM) 10K type strain sequencing project: providing services to taxonomists for standard genome sequencing and annotation.</title>
        <authorList>
            <consortium name="The Broad Institute Genomics Platform"/>
            <consortium name="The Broad Institute Genome Sequencing Center for Infectious Disease"/>
            <person name="Wu L."/>
            <person name="Ma J."/>
        </authorList>
    </citation>
    <scope>NUCLEOTIDE SEQUENCE [LARGE SCALE GENOMIC DNA]</scope>
    <source>
        <strain evidence="2">JCM 12398</strain>
    </source>
</reference>
<dbReference type="RefSeq" id="WP_343920828.1">
    <property type="nucleotide sequence ID" value="NZ_BAAAKK010000005.1"/>
</dbReference>
<keyword evidence="2" id="KW-1185">Reference proteome</keyword>